<accession>A0ABT9U817</accession>
<name>A0ABT9U817_PAEHA</name>
<dbReference type="PANTHER" id="PTHR46323">
    <property type="entry name" value="BETA-GALACTOSIDASE"/>
    <property type="match status" value="1"/>
</dbReference>
<evidence type="ECO:0000256" key="1">
    <source>
        <dbReference type="ARBA" id="ARBA00001412"/>
    </source>
</evidence>
<dbReference type="InterPro" id="IPR014718">
    <property type="entry name" value="GH-type_carb-bd"/>
</dbReference>
<dbReference type="PANTHER" id="PTHR46323:SF2">
    <property type="entry name" value="BETA-GALACTOSIDASE"/>
    <property type="match status" value="1"/>
</dbReference>
<dbReference type="EMBL" id="JAUSSU010000008">
    <property type="protein sequence ID" value="MDQ0114599.1"/>
    <property type="molecule type" value="Genomic_DNA"/>
</dbReference>
<keyword evidence="4" id="KW-0326">Glycosidase</keyword>
<evidence type="ECO:0000259" key="5">
    <source>
        <dbReference type="SMART" id="SM01038"/>
    </source>
</evidence>
<organism evidence="6 7">
    <name type="scientific">Paenibacillus harenae</name>
    <dbReference type="NCBI Taxonomy" id="306543"/>
    <lineage>
        <taxon>Bacteria</taxon>
        <taxon>Bacillati</taxon>
        <taxon>Bacillota</taxon>
        <taxon>Bacilli</taxon>
        <taxon>Bacillales</taxon>
        <taxon>Paenibacillaceae</taxon>
        <taxon>Paenibacillus</taxon>
    </lineage>
</organism>
<sequence>MFERRVDELPSSYLVPQESGNRTGVRRLSITDATGAGLKLNADPKAPVECTLSPYTAFELENAAHAWELPDVHYTVVTVAGRQMGVGGDDSWGAPVHDEYLIPANRDMVFEFTLSKYNA</sequence>
<dbReference type="InterPro" id="IPR050347">
    <property type="entry name" value="Bact_Beta-galactosidase"/>
</dbReference>
<dbReference type="Pfam" id="PF02929">
    <property type="entry name" value="Bgal_small_N"/>
    <property type="match status" value="1"/>
</dbReference>
<reference evidence="6 7" key="1">
    <citation type="submission" date="2023-07" db="EMBL/GenBank/DDBJ databases">
        <title>Sorghum-associated microbial communities from plants grown in Nebraska, USA.</title>
        <authorList>
            <person name="Schachtman D."/>
        </authorList>
    </citation>
    <scope>NUCLEOTIDE SEQUENCE [LARGE SCALE GENOMIC DNA]</scope>
    <source>
        <strain evidence="6 7">CC482</strain>
    </source>
</reference>
<feature type="domain" description="Beta galactosidase small chain/" evidence="5">
    <location>
        <begin position="1"/>
        <end position="115"/>
    </location>
</feature>
<dbReference type="InterPro" id="IPR004199">
    <property type="entry name" value="B-gal_small/dom_5"/>
</dbReference>
<evidence type="ECO:0000256" key="2">
    <source>
        <dbReference type="ARBA" id="ARBA00012756"/>
    </source>
</evidence>
<proteinExistence type="predicted"/>
<comment type="caution">
    <text evidence="6">The sequence shown here is derived from an EMBL/GenBank/DDBJ whole genome shotgun (WGS) entry which is preliminary data.</text>
</comment>
<evidence type="ECO:0000313" key="7">
    <source>
        <dbReference type="Proteomes" id="UP001229346"/>
    </source>
</evidence>
<keyword evidence="3" id="KW-0378">Hydrolase</keyword>
<protein>
    <recommendedName>
        <fullName evidence="2">beta-galactosidase</fullName>
        <ecNumber evidence="2">3.2.1.23</ecNumber>
    </recommendedName>
</protein>
<dbReference type="EC" id="3.2.1.23" evidence="2"/>
<dbReference type="InterPro" id="IPR011013">
    <property type="entry name" value="Gal_mutarotase_sf_dom"/>
</dbReference>
<gene>
    <name evidence="6" type="ORF">J2T15_004055</name>
</gene>
<keyword evidence="7" id="KW-1185">Reference proteome</keyword>
<evidence type="ECO:0000313" key="6">
    <source>
        <dbReference type="EMBL" id="MDQ0114599.1"/>
    </source>
</evidence>
<dbReference type="SMART" id="SM01038">
    <property type="entry name" value="Bgal_small_N"/>
    <property type="match status" value="1"/>
</dbReference>
<evidence type="ECO:0000256" key="4">
    <source>
        <dbReference type="ARBA" id="ARBA00023295"/>
    </source>
</evidence>
<dbReference type="SUPFAM" id="SSF74650">
    <property type="entry name" value="Galactose mutarotase-like"/>
    <property type="match status" value="1"/>
</dbReference>
<dbReference type="Proteomes" id="UP001229346">
    <property type="component" value="Unassembled WGS sequence"/>
</dbReference>
<evidence type="ECO:0000256" key="3">
    <source>
        <dbReference type="ARBA" id="ARBA00022801"/>
    </source>
</evidence>
<dbReference type="Gene3D" id="2.70.98.10">
    <property type="match status" value="1"/>
</dbReference>
<comment type="catalytic activity">
    <reaction evidence="1">
        <text>Hydrolysis of terminal non-reducing beta-D-galactose residues in beta-D-galactosides.</text>
        <dbReference type="EC" id="3.2.1.23"/>
    </reaction>
</comment>